<comment type="subunit">
    <text evidence="13">Homodimer.</text>
</comment>
<dbReference type="Gene3D" id="3.30.1300.10">
    <property type="entry name" value="Pantoate-beta-alanine ligase, C-terminal domain"/>
    <property type="match status" value="1"/>
</dbReference>
<keyword evidence="6 13" id="KW-0963">Cytoplasm</keyword>
<evidence type="ECO:0000256" key="11">
    <source>
        <dbReference type="ARBA" id="ARBA00048258"/>
    </source>
</evidence>
<dbReference type="EC" id="6.3.2.1" evidence="4 13"/>
<dbReference type="EMBL" id="DOGS01000093">
    <property type="protein sequence ID" value="HBQ48130.1"/>
    <property type="molecule type" value="Genomic_DNA"/>
</dbReference>
<dbReference type="Pfam" id="PF02569">
    <property type="entry name" value="Pantoate_ligase"/>
    <property type="match status" value="1"/>
</dbReference>
<comment type="similarity">
    <text evidence="3 13">Belongs to the pantothenate synthetase family.</text>
</comment>
<comment type="caution">
    <text evidence="13">Lacks conserved residue(s) required for the propagation of feature annotation.</text>
</comment>
<evidence type="ECO:0000256" key="1">
    <source>
        <dbReference type="ARBA" id="ARBA00004496"/>
    </source>
</evidence>
<dbReference type="AlphaFoldDB" id="A0A356W3F4"/>
<evidence type="ECO:0000256" key="8">
    <source>
        <dbReference type="ARBA" id="ARBA00022655"/>
    </source>
</evidence>
<comment type="pathway">
    <text evidence="2 13">Cofactor biosynthesis; (R)-pantothenate biosynthesis; (R)-pantothenate from (R)-pantoate and beta-alanine: step 1/1.</text>
</comment>
<evidence type="ECO:0000256" key="3">
    <source>
        <dbReference type="ARBA" id="ARBA00009256"/>
    </source>
</evidence>
<proteinExistence type="inferred from homology"/>
<dbReference type="Gene3D" id="3.40.50.620">
    <property type="entry name" value="HUPs"/>
    <property type="match status" value="1"/>
</dbReference>
<comment type="caution">
    <text evidence="14">The sequence shown here is derived from an EMBL/GenBank/DDBJ whole genome shotgun (WGS) entry which is preliminary data.</text>
</comment>
<dbReference type="InterPro" id="IPR042176">
    <property type="entry name" value="Pantoate_ligase_C"/>
</dbReference>
<feature type="binding site" evidence="13">
    <location>
        <position position="161"/>
    </location>
    <ligand>
        <name>(R)-pantoate</name>
        <dbReference type="ChEBI" id="CHEBI:15980"/>
    </ligand>
</feature>
<evidence type="ECO:0000256" key="6">
    <source>
        <dbReference type="ARBA" id="ARBA00022490"/>
    </source>
</evidence>
<evidence type="ECO:0000256" key="13">
    <source>
        <dbReference type="HAMAP-Rule" id="MF_00158"/>
    </source>
</evidence>
<comment type="subcellular location">
    <subcellularLocation>
        <location evidence="1 13">Cytoplasm</location>
    </subcellularLocation>
</comment>
<evidence type="ECO:0000256" key="7">
    <source>
        <dbReference type="ARBA" id="ARBA00022598"/>
    </source>
</evidence>
<dbReference type="GO" id="GO:0015940">
    <property type="term" value="P:pantothenate biosynthetic process"/>
    <property type="evidence" value="ECO:0007669"/>
    <property type="project" value="UniProtKB-UniRule"/>
</dbReference>
<comment type="catalytic activity">
    <reaction evidence="11 13">
        <text>(R)-pantoate + beta-alanine + ATP = (R)-pantothenate + AMP + diphosphate + H(+)</text>
        <dbReference type="Rhea" id="RHEA:10912"/>
        <dbReference type="ChEBI" id="CHEBI:15378"/>
        <dbReference type="ChEBI" id="CHEBI:15980"/>
        <dbReference type="ChEBI" id="CHEBI:29032"/>
        <dbReference type="ChEBI" id="CHEBI:30616"/>
        <dbReference type="ChEBI" id="CHEBI:33019"/>
        <dbReference type="ChEBI" id="CHEBI:57966"/>
        <dbReference type="ChEBI" id="CHEBI:456215"/>
        <dbReference type="EC" id="6.3.2.1"/>
    </reaction>
</comment>
<feature type="binding site" evidence="13">
    <location>
        <begin position="38"/>
        <end position="45"/>
    </location>
    <ligand>
        <name>ATP</name>
        <dbReference type="ChEBI" id="CHEBI:30616"/>
    </ligand>
</feature>
<evidence type="ECO:0000256" key="9">
    <source>
        <dbReference type="ARBA" id="ARBA00022741"/>
    </source>
</evidence>
<feature type="binding site" evidence="13">
    <location>
        <position position="69"/>
    </location>
    <ligand>
        <name>(R)-pantoate</name>
        <dbReference type="ChEBI" id="CHEBI:15980"/>
    </ligand>
</feature>
<keyword evidence="10 13" id="KW-0067">ATP-binding</keyword>
<evidence type="ECO:0000256" key="10">
    <source>
        <dbReference type="ARBA" id="ARBA00022840"/>
    </source>
</evidence>
<reference evidence="14 15" key="1">
    <citation type="journal article" date="2018" name="Nat. Biotechnol.">
        <title>A standardized bacterial taxonomy based on genome phylogeny substantially revises the tree of life.</title>
        <authorList>
            <person name="Parks D.H."/>
            <person name="Chuvochina M."/>
            <person name="Waite D.W."/>
            <person name="Rinke C."/>
            <person name="Skarshewski A."/>
            <person name="Chaumeil P.A."/>
            <person name="Hugenholtz P."/>
        </authorList>
    </citation>
    <scope>NUCLEOTIDE SEQUENCE [LARGE SCALE GENOMIC DNA]</scope>
    <source>
        <strain evidence="14">UBA10378</strain>
    </source>
</reference>
<dbReference type="GO" id="GO:0004592">
    <property type="term" value="F:pantoate-beta-alanine ligase activity"/>
    <property type="evidence" value="ECO:0007669"/>
    <property type="project" value="UniProtKB-UniRule"/>
</dbReference>
<dbReference type="PANTHER" id="PTHR21299">
    <property type="entry name" value="CYTIDYLATE KINASE/PANTOATE-BETA-ALANINE LIGASE"/>
    <property type="match status" value="1"/>
</dbReference>
<evidence type="ECO:0000256" key="4">
    <source>
        <dbReference type="ARBA" id="ARBA00012219"/>
    </source>
</evidence>
<dbReference type="PANTHER" id="PTHR21299:SF1">
    <property type="entry name" value="PANTOATE--BETA-ALANINE LIGASE"/>
    <property type="match status" value="1"/>
</dbReference>
<evidence type="ECO:0000313" key="15">
    <source>
        <dbReference type="Proteomes" id="UP000263957"/>
    </source>
</evidence>
<evidence type="ECO:0000256" key="5">
    <source>
        <dbReference type="ARBA" id="ARBA00014155"/>
    </source>
</evidence>
<accession>A0A356W3F4</accession>
<feature type="binding site" evidence="13">
    <location>
        <position position="69"/>
    </location>
    <ligand>
        <name>beta-alanine</name>
        <dbReference type="ChEBI" id="CHEBI:57966"/>
    </ligand>
</feature>
<evidence type="ECO:0000256" key="12">
    <source>
        <dbReference type="ARBA" id="ARBA00055042"/>
    </source>
</evidence>
<keyword evidence="9 13" id="KW-0547">Nucleotide-binding</keyword>
<name>A0A356W3F4_9PROT</name>
<feature type="active site" description="Proton donor" evidence="13">
    <location>
        <position position="45"/>
    </location>
</feature>
<keyword evidence="8 13" id="KW-0566">Pantothenate biosynthesis</keyword>
<dbReference type="Proteomes" id="UP000263957">
    <property type="component" value="Unassembled WGS sequence"/>
</dbReference>
<feature type="binding site" evidence="13">
    <location>
        <begin position="155"/>
        <end position="158"/>
    </location>
    <ligand>
        <name>ATP</name>
        <dbReference type="ChEBI" id="CHEBI:30616"/>
    </ligand>
</feature>
<evidence type="ECO:0000313" key="14">
    <source>
        <dbReference type="EMBL" id="HBQ48130.1"/>
    </source>
</evidence>
<dbReference type="InterPro" id="IPR014729">
    <property type="entry name" value="Rossmann-like_a/b/a_fold"/>
</dbReference>
<comment type="function">
    <text evidence="12 13">Catalyzes the condensation of pantoate with beta-alanine in an ATP-dependent reaction via a pantoyl-adenylate intermediate.</text>
</comment>
<organism evidence="14 15">
    <name type="scientific">Hyphomonas atlantica</name>
    <dbReference type="NCBI Taxonomy" id="1280948"/>
    <lineage>
        <taxon>Bacteria</taxon>
        <taxon>Pseudomonadati</taxon>
        <taxon>Pseudomonadota</taxon>
        <taxon>Alphaproteobacteria</taxon>
        <taxon>Hyphomonadales</taxon>
        <taxon>Hyphomonadaceae</taxon>
        <taxon>Hyphomonas</taxon>
    </lineage>
</organism>
<comment type="miscellaneous">
    <text evidence="13">The reaction proceeds by a bi uni uni bi ping pong mechanism.</text>
</comment>
<keyword evidence="7 13" id="KW-0436">Ligase</keyword>
<dbReference type="SUPFAM" id="SSF52374">
    <property type="entry name" value="Nucleotidylyl transferase"/>
    <property type="match status" value="1"/>
</dbReference>
<gene>
    <name evidence="13" type="primary">panC</name>
    <name evidence="14" type="ORF">DD728_04450</name>
</gene>
<dbReference type="GO" id="GO:0005829">
    <property type="term" value="C:cytosol"/>
    <property type="evidence" value="ECO:0007669"/>
    <property type="project" value="TreeGrafter"/>
</dbReference>
<dbReference type="FunFam" id="3.40.50.620:FF:000114">
    <property type="entry name" value="Pantothenate synthetase"/>
    <property type="match status" value="1"/>
</dbReference>
<dbReference type="NCBIfam" id="TIGR00018">
    <property type="entry name" value="panC"/>
    <property type="match status" value="1"/>
</dbReference>
<dbReference type="GO" id="GO:0005524">
    <property type="term" value="F:ATP binding"/>
    <property type="evidence" value="ECO:0007669"/>
    <property type="project" value="UniProtKB-KW"/>
</dbReference>
<protein>
    <recommendedName>
        <fullName evidence="5 13">Pantothenate synthetase</fullName>
        <shortName evidence="13">PS</shortName>
        <ecNumber evidence="4 13">6.3.2.1</ecNumber>
    </recommendedName>
    <alternativeName>
        <fullName evidence="13">Pantoate--beta-alanine ligase</fullName>
    </alternativeName>
    <alternativeName>
        <fullName evidence="13">Pantoate-activating enzyme</fullName>
    </alternativeName>
</protein>
<sequence>MNSTTGKLTAAVRSRAELQQQVRAWRQAGETIGFVPTMGALHGGHLSLVEKAGRHATKTIASIFVNPTQFSPGEDFDTYPRDESADRAKLDSAGCDLVYLPTVEEMYPEGTRTNVRVEQMSDLLDGIYRPHFFYGVATVVARLFLHVQPDVAVFGEKDYQQLQIIRRMVKDLGFPIEVLGGETTRDADGLAQSSRNLYLSPEERRAAGAMQAALHRAAMRLSIGAMPSDVLQEARDLIMASGFREMNYVSLVDPASLEDLPDAPLPHGTVARLLGAAWLGKTRLIDNISVTR</sequence>
<dbReference type="HAMAP" id="MF_00158">
    <property type="entry name" value="PanC"/>
    <property type="match status" value="1"/>
</dbReference>
<feature type="binding site" evidence="13">
    <location>
        <begin position="192"/>
        <end position="195"/>
    </location>
    <ligand>
        <name>ATP</name>
        <dbReference type="ChEBI" id="CHEBI:30616"/>
    </ligand>
</feature>
<dbReference type="InterPro" id="IPR003721">
    <property type="entry name" value="Pantoate_ligase"/>
</dbReference>
<dbReference type="CDD" id="cd00560">
    <property type="entry name" value="PanC"/>
    <property type="match status" value="1"/>
</dbReference>
<dbReference type="UniPathway" id="UPA00028">
    <property type="reaction ID" value="UER00005"/>
</dbReference>
<evidence type="ECO:0000256" key="2">
    <source>
        <dbReference type="ARBA" id="ARBA00004990"/>
    </source>
</evidence>